<sequence>MAENLMDTTVNTASKYQAIVAQYATDVGMKILAAIAFWVIGRWLIHLAVRLVQGSLEHQKVDPTVLRYVGSVITVTLNILLVIGILGYFGIQTTTFAALIAAAGVAIGMAWSGLLSNFAAGAFLIVLRPFKVGDFVTAGGVTGTVKEIGLFATALNTPDNVVTLVGNNKIFSDTIQNYTSNPYRRVELKAQLAGNADHRAAIALLKEKVGAIPNVLADPPVDVEILEFNLVGPVLAVRPHTHNDHYWQVYFDTNRTIKEALAEAGFPVPTPSQALSVTMPATLQGLTTVAQGHSVSVN</sequence>
<gene>
    <name evidence="12" type="ORF">RD1301_v1_240012</name>
    <name evidence="9" type="ORF">RUN1744_v1_690039</name>
    <name evidence="10" type="ORF">TD1301_v1_2280016</name>
    <name evidence="11" type="ORF">TF3108_v1_1250039</name>
</gene>
<keyword evidence="3" id="KW-1003">Cell membrane</keyword>
<dbReference type="Gene3D" id="3.30.70.100">
    <property type="match status" value="1"/>
</dbReference>
<dbReference type="Gene3D" id="1.10.287.1260">
    <property type="match status" value="1"/>
</dbReference>
<evidence type="ECO:0000256" key="6">
    <source>
        <dbReference type="ARBA" id="ARBA00023136"/>
    </source>
</evidence>
<dbReference type="EMBL" id="LN899826">
    <property type="protein sequence ID" value="CUV42435.1"/>
    <property type="molecule type" value="Genomic_DNA"/>
</dbReference>
<feature type="transmembrane region" description="Helical" evidence="7">
    <location>
        <begin position="97"/>
        <end position="127"/>
    </location>
</feature>
<evidence type="ECO:0000313" key="10">
    <source>
        <dbReference type="EMBL" id="CUV36680.1"/>
    </source>
</evidence>
<evidence type="ECO:0000259" key="8">
    <source>
        <dbReference type="Pfam" id="PF00924"/>
    </source>
</evidence>
<evidence type="ECO:0000256" key="2">
    <source>
        <dbReference type="ARBA" id="ARBA00008017"/>
    </source>
</evidence>
<dbReference type="InterPro" id="IPR045275">
    <property type="entry name" value="MscS_archaea/bacteria_type"/>
</dbReference>
<dbReference type="Pfam" id="PF00924">
    <property type="entry name" value="MS_channel_2nd"/>
    <property type="match status" value="1"/>
</dbReference>
<evidence type="ECO:0000313" key="9">
    <source>
        <dbReference type="EMBL" id="CUV24663.1"/>
    </source>
</evidence>
<evidence type="ECO:0000256" key="4">
    <source>
        <dbReference type="ARBA" id="ARBA00022692"/>
    </source>
</evidence>
<dbReference type="EMBL" id="LN899822">
    <property type="protein sequence ID" value="CUV59074.1"/>
    <property type="molecule type" value="Genomic_DNA"/>
</dbReference>
<reference evidence="11" key="1">
    <citation type="submission" date="2015-10" db="EMBL/GenBank/DDBJ databases">
        <authorList>
            <person name="Gilbert D.G."/>
        </authorList>
    </citation>
    <scope>NUCLEOTIDE SEQUENCE</scope>
    <source>
        <strain evidence="11">Phyl III-seqv23</strain>
    </source>
</reference>
<comment type="function">
    <text evidence="7">Mechanosensitive channel that participates in the regulation of osmotic pressure changes within the cell, opening in response to stretch forces in the membrane lipid bilayer, without the need for other proteins. Contributes to normal resistance to hypoosmotic shock. Forms an ion channel of 1.0 nanosiemens conductance with a slight preference for anions.</text>
</comment>
<accession>A0A0S4W6K9</accession>
<keyword evidence="4 7" id="KW-0812">Transmembrane</keyword>
<evidence type="ECO:0000313" key="11">
    <source>
        <dbReference type="EMBL" id="CUV42435.1"/>
    </source>
</evidence>
<comment type="caution">
    <text evidence="7">Lacks conserved residue(s) required for the propagation of feature annotation.</text>
</comment>
<keyword evidence="7" id="KW-0406">Ion transport</keyword>
<dbReference type="InterPro" id="IPR011066">
    <property type="entry name" value="MscS_channel_C_sf"/>
</dbReference>
<dbReference type="GO" id="GO:0005886">
    <property type="term" value="C:plasma membrane"/>
    <property type="evidence" value="ECO:0007669"/>
    <property type="project" value="UniProtKB-SubCell"/>
</dbReference>
<dbReference type="EMBL" id="LN899823">
    <property type="protein sequence ID" value="CUV24663.1"/>
    <property type="molecule type" value="Genomic_DNA"/>
</dbReference>
<dbReference type="AlphaFoldDB" id="A0A0S4W6K9"/>
<dbReference type="Gene3D" id="2.30.30.60">
    <property type="match status" value="1"/>
</dbReference>
<feature type="transmembrane region" description="Helical" evidence="7">
    <location>
        <begin position="31"/>
        <end position="53"/>
    </location>
</feature>
<keyword evidence="5 7" id="KW-1133">Transmembrane helix</keyword>
<dbReference type="SUPFAM" id="SSF82689">
    <property type="entry name" value="Mechanosensitive channel protein MscS (YggB), C-terminal domain"/>
    <property type="match status" value="1"/>
</dbReference>
<dbReference type="InterPro" id="IPR023408">
    <property type="entry name" value="MscS_beta-dom_sf"/>
</dbReference>
<dbReference type="InterPro" id="IPR011014">
    <property type="entry name" value="MscS_channel_TM-2"/>
</dbReference>
<feature type="transmembrane region" description="Helical" evidence="7">
    <location>
        <begin position="65"/>
        <end position="91"/>
    </location>
</feature>
<dbReference type="InterPro" id="IPR010920">
    <property type="entry name" value="LSM_dom_sf"/>
</dbReference>
<evidence type="ECO:0000256" key="7">
    <source>
        <dbReference type="RuleBase" id="RU369025"/>
    </source>
</evidence>
<dbReference type="EMBL" id="LN899825">
    <property type="protein sequence ID" value="CUV36680.1"/>
    <property type="molecule type" value="Genomic_DNA"/>
</dbReference>
<keyword evidence="7" id="KW-0997">Cell inner membrane</keyword>
<dbReference type="InterPro" id="IPR006685">
    <property type="entry name" value="MscS_channel_2nd"/>
</dbReference>
<feature type="domain" description="Mechanosensitive ion channel MscS" evidence="8">
    <location>
        <begin position="114"/>
        <end position="179"/>
    </location>
</feature>
<protein>
    <recommendedName>
        <fullName evidence="7">Small-conductance mechanosensitive channel</fullName>
    </recommendedName>
</protein>
<dbReference type="PANTHER" id="PTHR30221:SF3">
    <property type="entry name" value="SMALL-CONDUCTANCE MECHANOSENSITIVE CHANNEL"/>
    <property type="match status" value="1"/>
</dbReference>
<evidence type="ECO:0000256" key="1">
    <source>
        <dbReference type="ARBA" id="ARBA00004651"/>
    </source>
</evidence>
<evidence type="ECO:0000256" key="3">
    <source>
        <dbReference type="ARBA" id="ARBA00022475"/>
    </source>
</evidence>
<keyword evidence="6 7" id="KW-0472">Membrane</keyword>
<evidence type="ECO:0000256" key="5">
    <source>
        <dbReference type="ARBA" id="ARBA00022989"/>
    </source>
</evidence>
<keyword evidence="7" id="KW-0407">Ion channel</keyword>
<dbReference type="SUPFAM" id="SSF50182">
    <property type="entry name" value="Sm-like ribonucleoproteins"/>
    <property type="match status" value="1"/>
</dbReference>
<dbReference type="PANTHER" id="PTHR30221">
    <property type="entry name" value="SMALL-CONDUCTANCE MECHANOSENSITIVE CHANNEL"/>
    <property type="match status" value="1"/>
</dbReference>
<comment type="subcellular location">
    <subcellularLocation>
        <location evidence="7">Cell inner membrane</location>
        <topology evidence="7">Multi-pass membrane protein</topology>
    </subcellularLocation>
    <subcellularLocation>
        <location evidence="1">Cell membrane</location>
        <topology evidence="1">Multi-pass membrane protein</topology>
    </subcellularLocation>
</comment>
<organism evidence="11">
    <name type="scientific">Ralstonia solanacearum</name>
    <name type="common">Pseudomonas solanacearum</name>
    <dbReference type="NCBI Taxonomy" id="305"/>
    <lineage>
        <taxon>Bacteria</taxon>
        <taxon>Pseudomonadati</taxon>
        <taxon>Pseudomonadota</taxon>
        <taxon>Betaproteobacteria</taxon>
        <taxon>Burkholderiales</taxon>
        <taxon>Burkholderiaceae</taxon>
        <taxon>Ralstonia</taxon>
        <taxon>Ralstonia solanacearum species complex</taxon>
    </lineage>
</organism>
<keyword evidence="7" id="KW-0813">Transport</keyword>
<proteinExistence type="inferred from homology"/>
<dbReference type="SUPFAM" id="SSF82861">
    <property type="entry name" value="Mechanosensitive channel protein MscS (YggB), transmembrane region"/>
    <property type="match status" value="1"/>
</dbReference>
<comment type="subunit">
    <text evidence="7">Homoheptamer.</text>
</comment>
<evidence type="ECO:0000313" key="12">
    <source>
        <dbReference type="EMBL" id="CUV59074.1"/>
    </source>
</evidence>
<dbReference type="GO" id="GO:0008381">
    <property type="term" value="F:mechanosensitive monoatomic ion channel activity"/>
    <property type="evidence" value="ECO:0007669"/>
    <property type="project" value="InterPro"/>
</dbReference>
<name>A0A0S4W6K9_RALSL</name>
<comment type="similarity">
    <text evidence="2 7">Belongs to the MscS (TC 1.A.23) family.</text>
</comment>